<dbReference type="GO" id="GO:0042273">
    <property type="term" value="P:ribosomal large subunit biogenesis"/>
    <property type="evidence" value="ECO:0007669"/>
    <property type="project" value="InterPro"/>
</dbReference>
<dbReference type="InterPro" id="IPR036322">
    <property type="entry name" value="WD40_repeat_dom_sf"/>
</dbReference>
<evidence type="ECO:0000256" key="4">
    <source>
        <dbReference type="SAM" id="MobiDB-lite"/>
    </source>
</evidence>
<dbReference type="SMART" id="SM00320">
    <property type="entry name" value="WD40"/>
    <property type="match status" value="3"/>
</dbReference>
<reference evidence="5" key="1">
    <citation type="journal article" date="2014" name="Genome Announc.">
        <title>De novo whole-genome sequence and genome annotation of Lichtheimia ramosa.</title>
        <authorList>
            <person name="Linde J."/>
            <person name="Schwartze V."/>
            <person name="Binder U."/>
            <person name="Lass-Florl C."/>
            <person name="Voigt K."/>
            <person name="Horn F."/>
        </authorList>
    </citation>
    <scope>NUCLEOTIDE SEQUENCE</scope>
    <source>
        <strain evidence="5">JMRC FSU:6197</strain>
    </source>
</reference>
<dbReference type="OrthoDB" id="18388at2759"/>
<accession>A0A077WDZ0</accession>
<evidence type="ECO:0000256" key="2">
    <source>
        <dbReference type="ARBA" id="ARBA00011187"/>
    </source>
</evidence>
<dbReference type="PANTHER" id="PTHR16038">
    <property type="entry name" value="NOP SEVEN ASSOCIATED PROTEIN 1"/>
    <property type="match status" value="1"/>
</dbReference>
<dbReference type="InterPro" id="IPR015943">
    <property type="entry name" value="WD40/YVTN_repeat-like_dom_sf"/>
</dbReference>
<dbReference type="EMBL" id="LK023316">
    <property type="protein sequence ID" value="CDS05308.1"/>
    <property type="molecule type" value="Genomic_DNA"/>
</dbReference>
<comment type="subunit">
    <text evidence="2">Component of the pre-66S ribosomal particle.</text>
</comment>
<dbReference type="AlphaFoldDB" id="A0A077WDZ0"/>
<evidence type="ECO:0000256" key="3">
    <source>
        <dbReference type="ARBA" id="ARBA00014234"/>
    </source>
</evidence>
<evidence type="ECO:0000313" key="5">
    <source>
        <dbReference type="EMBL" id="CDS05308.1"/>
    </source>
</evidence>
<name>A0A077WDZ0_9FUNG</name>
<proteinExistence type="inferred from homology"/>
<dbReference type="InterPro" id="IPR001680">
    <property type="entry name" value="WD40_rpt"/>
</dbReference>
<dbReference type="SUPFAM" id="SSF50978">
    <property type="entry name" value="WD40 repeat-like"/>
    <property type="match status" value="1"/>
</dbReference>
<sequence length="433" mass="49151">MQIFTGDESGLVKSIVFPSKQAVEQAQALQQQYQRQKKKAKKDQDTDEPQIPTPIVQKFGRVDKNAAVQHLCWGTIDGKRLLVVARKNGKVEYMCPETGAIVREYVDENVGVDKGKFIGLFANDTYLITGTSTGHISYTRLEDYNSSVNNTTTCITNAPGADLYIMRVHPSHPHLFATGGKENDLKLFDANVIMQEDQDKEEDEEEGEDDKKKKTRYQKAKAQAKGLVFMAKNVPNDMLDLRVPVWIQDLQFLNEEGTRIATATHYHQIRVYDIKAQRRPIHDHDVGGKVPLTTLAIGKNYQQLIFTDTMNTVRVIDVETGRTLAQYKGLTGSGTAVAIAPAAKFSEPAPEDAYLVSVSLDRFARVHETKTTFRKVEHKLYLKQRMTCLLVNDEFQHEEEQEQEADDEEDEEDQAMWEAMETVDDNKKRKHRA</sequence>
<feature type="compositionally biased region" description="Acidic residues" evidence="4">
    <location>
        <begin position="396"/>
        <end position="415"/>
    </location>
</feature>
<organism evidence="5">
    <name type="scientific">Lichtheimia ramosa</name>
    <dbReference type="NCBI Taxonomy" id="688394"/>
    <lineage>
        <taxon>Eukaryota</taxon>
        <taxon>Fungi</taxon>
        <taxon>Fungi incertae sedis</taxon>
        <taxon>Mucoromycota</taxon>
        <taxon>Mucoromycotina</taxon>
        <taxon>Mucoromycetes</taxon>
        <taxon>Mucorales</taxon>
        <taxon>Lichtheimiaceae</taxon>
        <taxon>Lichtheimia</taxon>
    </lineage>
</organism>
<evidence type="ECO:0000256" key="1">
    <source>
        <dbReference type="ARBA" id="ARBA00007861"/>
    </source>
</evidence>
<protein>
    <recommendedName>
        <fullName evidence="3">Ribosome biogenesis protein NSA1</fullName>
    </recommendedName>
</protein>
<dbReference type="GO" id="GO:0005730">
    <property type="term" value="C:nucleolus"/>
    <property type="evidence" value="ECO:0007669"/>
    <property type="project" value="InterPro"/>
</dbReference>
<comment type="similarity">
    <text evidence="1">Belongs to the NSA1 family.</text>
</comment>
<feature type="region of interest" description="Disordered" evidence="4">
    <location>
        <begin position="196"/>
        <end position="217"/>
    </location>
</feature>
<feature type="region of interest" description="Disordered" evidence="4">
    <location>
        <begin position="28"/>
        <end position="53"/>
    </location>
</feature>
<dbReference type="Gene3D" id="2.130.10.10">
    <property type="entry name" value="YVTN repeat-like/Quinoprotein amine dehydrogenase"/>
    <property type="match status" value="2"/>
</dbReference>
<dbReference type="PANTHER" id="PTHR16038:SF4">
    <property type="entry name" value="WD REPEAT-CONTAINING PROTEIN 74"/>
    <property type="match status" value="1"/>
</dbReference>
<feature type="region of interest" description="Disordered" evidence="4">
    <location>
        <begin position="395"/>
        <end position="433"/>
    </location>
</feature>
<dbReference type="CDD" id="cd22857">
    <property type="entry name" value="WDR74"/>
    <property type="match status" value="1"/>
</dbReference>
<dbReference type="GO" id="GO:0030687">
    <property type="term" value="C:preribosome, large subunit precursor"/>
    <property type="evidence" value="ECO:0007669"/>
    <property type="project" value="TreeGrafter"/>
</dbReference>
<dbReference type="InterPro" id="IPR037379">
    <property type="entry name" value="WDR74/Nsa1"/>
</dbReference>
<feature type="compositionally biased region" description="Acidic residues" evidence="4">
    <location>
        <begin position="196"/>
        <end position="208"/>
    </location>
</feature>
<gene>
    <name evidence="5" type="ORF">LRAMOSA07837</name>
</gene>